<evidence type="ECO:0000259" key="5">
    <source>
        <dbReference type="Pfam" id="PF04335"/>
    </source>
</evidence>
<evidence type="ECO:0000256" key="4">
    <source>
        <dbReference type="ARBA" id="ARBA00023136"/>
    </source>
</evidence>
<evidence type="ECO:0000313" key="7">
    <source>
        <dbReference type="Proteomes" id="UP001598130"/>
    </source>
</evidence>
<evidence type="ECO:0000256" key="1">
    <source>
        <dbReference type="ARBA" id="ARBA00004167"/>
    </source>
</evidence>
<comment type="caution">
    <text evidence="6">The sequence shown here is derived from an EMBL/GenBank/DDBJ whole genome shotgun (WGS) entry which is preliminary data.</text>
</comment>
<accession>A0ABW6CXD9</accession>
<dbReference type="NCBIfam" id="NF010446">
    <property type="entry name" value="PRK13872.1"/>
    <property type="match status" value="1"/>
</dbReference>
<sequence length="228" mass="25214">MLNAFRRPQDRYGSSAPVESPYQRAAQEWDNRIGSAVSQAKNWRLAAFCSLGLAALSLGGFIYQASNTNIATFVVPIDKYGRPGRIEVAGQSYKPSTAETGYFLADWVTRTRSKSIDAIVIRDNWTAAYRFVAGSAIGQLNDYAKTHDPFANAGAQAVSVEIVSVLARSPNTYQVQWRETTFDQGATRATENWTGLFTAKINAPKNEAELRANPLGIYITSFQWSREL</sequence>
<dbReference type="EMBL" id="JAOTJD010000060">
    <property type="protein sequence ID" value="MFD3266461.1"/>
    <property type="molecule type" value="Genomic_DNA"/>
</dbReference>
<dbReference type="SUPFAM" id="SSF54427">
    <property type="entry name" value="NTF2-like"/>
    <property type="match status" value="1"/>
</dbReference>
<gene>
    <name evidence="6" type="primary">trbF</name>
    <name evidence="6" type="ORF">OCL97_21170</name>
</gene>
<organism evidence="6 7">
    <name type="scientific">Phenylobacterium ferrooxidans</name>
    <dbReference type="NCBI Taxonomy" id="2982689"/>
    <lineage>
        <taxon>Bacteria</taxon>
        <taxon>Pseudomonadati</taxon>
        <taxon>Pseudomonadota</taxon>
        <taxon>Alphaproteobacteria</taxon>
        <taxon>Caulobacterales</taxon>
        <taxon>Caulobacteraceae</taxon>
        <taxon>Phenylobacterium</taxon>
    </lineage>
</organism>
<evidence type="ECO:0000256" key="3">
    <source>
        <dbReference type="ARBA" id="ARBA00022989"/>
    </source>
</evidence>
<dbReference type="Proteomes" id="UP001598130">
    <property type="component" value="Unassembled WGS sequence"/>
</dbReference>
<keyword evidence="7" id="KW-1185">Reference proteome</keyword>
<feature type="domain" description="Bacterial virulence protein VirB8" evidence="5">
    <location>
        <begin position="24"/>
        <end position="227"/>
    </location>
</feature>
<name>A0ABW6CXD9_9CAUL</name>
<keyword evidence="3" id="KW-1133">Transmembrane helix</keyword>
<dbReference type="RefSeq" id="WP_377371714.1">
    <property type="nucleotide sequence ID" value="NZ_JAOTJD010000060.1"/>
</dbReference>
<reference evidence="6 7" key="1">
    <citation type="submission" date="2022-09" db="EMBL/GenBank/DDBJ databases">
        <title>New species of Phenylobacterium.</title>
        <authorList>
            <person name="Mieszkin S."/>
        </authorList>
    </citation>
    <scope>NUCLEOTIDE SEQUENCE [LARGE SCALE GENOMIC DNA]</scope>
    <source>
        <strain evidence="6 7">HK31-G</strain>
    </source>
</reference>
<evidence type="ECO:0000256" key="2">
    <source>
        <dbReference type="ARBA" id="ARBA00022692"/>
    </source>
</evidence>
<evidence type="ECO:0000313" key="6">
    <source>
        <dbReference type="EMBL" id="MFD3266461.1"/>
    </source>
</evidence>
<dbReference type="InterPro" id="IPR035658">
    <property type="entry name" value="TrbF"/>
</dbReference>
<keyword evidence="4" id="KW-0472">Membrane</keyword>
<dbReference type="Gene3D" id="3.10.450.230">
    <property type="entry name" value="VirB8 protein"/>
    <property type="match status" value="1"/>
</dbReference>
<dbReference type="CDD" id="cd16425">
    <property type="entry name" value="TrbF"/>
    <property type="match status" value="1"/>
</dbReference>
<comment type="subcellular location">
    <subcellularLocation>
        <location evidence="1">Membrane</location>
        <topology evidence="1">Single-pass membrane protein</topology>
    </subcellularLocation>
</comment>
<dbReference type="InterPro" id="IPR032710">
    <property type="entry name" value="NTF2-like_dom_sf"/>
</dbReference>
<protein>
    <submittedName>
        <fullName evidence="6">Conjugal transfer protein TrbF</fullName>
    </submittedName>
</protein>
<dbReference type="InterPro" id="IPR007430">
    <property type="entry name" value="VirB8"/>
</dbReference>
<proteinExistence type="predicted"/>
<dbReference type="Pfam" id="PF04335">
    <property type="entry name" value="VirB8"/>
    <property type="match status" value="1"/>
</dbReference>
<keyword evidence="2" id="KW-0812">Transmembrane</keyword>